<evidence type="ECO:0000313" key="21">
    <source>
        <dbReference type="Proteomes" id="UP001457282"/>
    </source>
</evidence>
<evidence type="ECO:0000256" key="6">
    <source>
        <dbReference type="ARBA" id="ARBA00022723"/>
    </source>
</evidence>
<evidence type="ECO:0000256" key="15">
    <source>
        <dbReference type="ARBA" id="ARBA00023288"/>
    </source>
</evidence>
<dbReference type="Gene3D" id="3.30.60.90">
    <property type="match status" value="1"/>
</dbReference>
<evidence type="ECO:0000259" key="18">
    <source>
        <dbReference type="PROSITE" id="PS50222"/>
    </source>
</evidence>
<comment type="caution">
    <text evidence="20">The sequence shown here is derived from an EMBL/GenBank/DDBJ whole genome shotgun (WGS) entry which is preliminary data.</text>
</comment>
<dbReference type="PANTHER" id="PTHR13683">
    <property type="entry name" value="ASPARTYL PROTEASES"/>
    <property type="match status" value="1"/>
</dbReference>
<feature type="domain" description="Peptidase A1" evidence="19">
    <location>
        <begin position="110"/>
        <end position="444"/>
    </location>
</feature>
<evidence type="ECO:0000256" key="12">
    <source>
        <dbReference type="ARBA" id="ARBA00022837"/>
    </source>
</evidence>
<dbReference type="Proteomes" id="UP001457282">
    <property type="component" value="Unassembled WGS sequence"/>
</dbReference>
<feature type="domain" description="EF-hand" evidence="18">
    <location>
        <begin position="460"/>
        <end position="495"/>
    </location>
</feature>
<dbReference type="Gene3D" id="2.40.70.10">
    <property type="entry name" value="Acid Proteases"/>
    <property type="match status" value="2"/>
</dbReference>
<reference evidence="20 21" key="1">
    <citation type="journal article" date="2023" name="G3 (Bethesda)">
        <title>A chromosome-length genome assembly and annotation of blackberry (Rubus argutus, cv. 'Hillquist').</title>
        <authorList>
            <person name="Bruna T."/>
            <person name="Aryal R."/>
            <person name="Dudchenko O."/>
            <person name="Sargent D.J."/>
            <person name="Mead D."/>
            <person name="Buti M."/>
            <person name="Cavallini A."/>
            <person name="Hytonen T."/>
            <person name="Andres J."/>
            <person name="Pham M."/>
            <person name="Weisz D."/>
            <person name="Mascagni F."/>
            <person name="Usai G."/>
            <person name="Natali L."/>
            <person name="Bassil N."/>
            <person name="Fernandez G.E."/>
            <person name="Lomsadze A."/>
            <person name="Armour M."/>
            <person name="Olukolu B."/>
            <person name="Poorten T."/>
            <person name="Britton C."/>
            <person name="Davik J."/>
            <person name="Ashrafi H."/>
            <person name="Aiden E.L."/>
            <person name="Borodovsky M."/>
            <person name="Worthington M."/>
        </authorList>
    </citation>
    <scope>NUCLEOTIDE SEQUENCE [LARGE SCALE GENOMIC DNA]</scope>
    <source>
        <strain evidence="20">PI 553951</strain>
    </source>
</reference>
<dbReference type="PRINTS" id="PR00792">
    <property type="entry name" value="PEPSIN"/>
</dbReference>
<feature type="active site" evidence="16">
    <location>
        <position position="331"/>
    </location>
</feature>
<comment type="subcellular location">
    <subcellularLocation>
        <location evidence="1">Cell membrane</location>
        <topology evidence="1">Lipid-anchor</topology>
        <topology evidence="1">GPI-anchor</topology>
    </subcellularLocation>
</comment>
<keyword evidence="7 17" id="KW-0732">Signal</keyword>
<keyword evidence="15" id="KW-0449">Lipoprotein</keyword>
<dbReference type="GO" id="GO:0005886">
    <property type="term" value="C:plasma membrane"/>
    <property type="evidence" value="ECO:0007669"/>
    <property type="project" value="UniProtKB-SubCell"/>
</dbReference>
<dbReference type="SMART" id="SM00054">
    <property type="entry name" value="EFh"/>
    <property type="match status" value="2"/>
</dbReference>
<name>A0AAW1X4H6_RUBAR</name>
<dbReference type="InterPro" id="IPR001461">
    <property type="entry name" value="Aspartic_peptidase_A1"/>
</dbReference>
<evidence type="ECO:0000256" key="5">
    <source>
        <dbReference type="ARBA" id="ARBA00022670"/>
    </source>
</evidence>
<evidence type="ECO:0000256" key="11">
    <source>
        <dbReference type="ARBA" id="ARBA00022833"/>
    </source>
</evidence>
<gene>
    <name evidence="20" type="ORF">M0R45_018505</name>
</gene>
<dbReference type="InterPro" id="IPR002048">
    <property type="entry name" value="EF_hand_dom"/>
</dbReference>
<dbReference type="GO" id="GO:0098552">
    <property type="term" value="C:side of membrane"/>
    <property type="evidence" value="ECO:0007669"/>
    <property type="project" value="UniProtKB-KW"/>
</dbReference>
<organism evidence="20 21">
    <name type="scientific">Rubus argutus</name>
    <name type="common">Southern blackberry</name>
    <dbReference type="NCBI Taxonomy" id="59490"/>
    <lineage>
        <taxon>Eukaryota</taxon>
        <taxon>Viridiplantae</taxon>
        <taxon>Streptophyta</taxon>
        <taxon>Embryophyta</taxon>
        <taxon>Tracheophyta</taxon>
        <taxon>Spermatophyta</taxon>
        <taxon>Magnoliopsida</taxon>
        <taxon>eudicotyledons</taxon>
        <taxon>Gunneridae</taxon>
        <taxon>Pentapetalae</taxon>
        <taxon>rosids</taxon>
        <taxon>fabids</taxon>
        <taxon>Rosales</taxon>
        <taxon>Rosaceae</taxon>
        <taxon>Rosoideae</taxon>
        <taxon>Rosoideae incertae sedis</taxon>
        <taxon>Rubus</taxon>
    </lineage>
</organism>
<evidence type="ECO:0000256" key="2">
    <source>
        <dbReference type="ARBA" id="ARBA00007447"/>
    </source>
</evidence>
<dbReference type="AlphaFoldDB" id="A0AAW1X4H6"/>
<dbReference type="Pfam" id="PF13499">
    <property type="entry name" value="EF-hand_7"/>
    <property type="match status" value="1"/>
</dbReference>
<evidence type="ECO:0000256" key="17">
    <source>
        <dbReference type="SAM" id="SignalP"/>
    </source>
</evidence>
<keyword evidence="4" id="KW-0336">GPI-anchor</keyword>
<keyword evidence="6" id="KW-0479">Metal-binding</keyword>
<dbReference type="Gene3D" id="1.10.238.10">
    <property type="entry name" value="EF-hand"/>
    <property type="match status" value="1"/>
</dbReference>
<keyword evidence="12" id="KW-0106">Calcium</keyword>
<dbReference type="FunFam" id="2.40.70.10:FF:000012">
    <property type="entry name" value="Aspartyl protease family protein 1"/>
    <property type="match status" value="1"/>
</dbReference>
<evidence type="ECO:0000256" key="14">
    <source>
        <dbReference type="ARBA" id="ARBA00023180"/>
    </source>
</evidence>
<protein>
    <submittedName>
        <fullName evidence="20">Uncharacterized protein</fullName>
    </submittedName>
</protein>
<evidence type="ECO:0000256" key="8">
    <source>
        <dbReference type="ARBA" id="ARBA00022750"/>
    </source>
</evidence>
<dbReference type="InterPro" id="IPR032799">
    <property type="entry name" value="TAXi_C"/>
</dbReference>
<dbReference type="GO" id="GO:0006508">
    <property type="term" value="P:proteolysis"/>
    <property type="evidence" value="ECO:0007669"/>
    <property type="project" value="UniProtKB-KW"/>
</dbReference>
<evidence type="ECO:0000256" key="10">
    <source>
        <dbReference type="ARBA" id="ARBA00022801"/>
    </source>
</evidence>
<dbReference type="InterPro" id="IPR033121">
    <property type="entry name" value="PEPTIDASE_A1"/>
</dbReference>
<evidence type="ECO:0000256" key="3">
    <source>
        <dbReference type="ARBA" id="ARBA00022475"/>
    </source>
</evidence>
<keyword evidence="21" id="KW-1185">Reference proteome</keyword>
<dbReference type="Pfam" id="PF14541">
    <property type="entry name" value="TAXi_C"/>
    <property type="match status" value="1"/>
</dbReference>
<dbReference type="InterPro" id="IPR018247">
    <property type="entry name" value="EF_Hand_1_Ca_BS"/>
</dbReference>
<dbReference type="SUPFAM" id="SSF47473">
    <property type="entry name" value="EF-hand"/>
    <property type="match status" value="1"/>
</dbReference>
<keyword evidence="10" id="KW-0378">Hydrolase</keyword>
<feature type="chain" id="PRO_5043822503" evidence="17">
    <location>
        <begin position="33"/>
        <end position="628"/>
    </location>
</feature>
<evidence type="ECO:0000259" key="19">
    <source>
        <dbReference type="PROSITE" id="PS51767"/>
    </source>
</evidence>
<evidence type="ECO:0000256" key="16">
    <source>
        <dbReference type="PIRSR" id="PIRSR601461-1"/>
    </source>
</evidence>
<dbReference type="CDD" id="cd00051">
    <property type="entry name" value="EFh"/>
    <property type="match status" value="1"/>
</dbReference>
<sequence length="628" mass="69743">MAAWTCRASSSFTLLPFLLLFVLGWASRSCSGFGTFGFDFHHRFSDPVTGILGFDELPKKGSPEYYAAMTHRDRFIRGRHLAASSGNKATPLTFVYGNETYRIGAFGLLHYANVSVGTPRTSYLVALDTGSDYLWLPCDCIICVKGFNTSDGEVDFDIYSPNKSTTSKKVPCNSTYCHERHCSSPSSDCRYSIQYLSADTSSSGILVEDVLHLTTDGPKLKGVEAPIVFGCGKIQTGKFLIGAAPNGLLGLGMDDVSIPSMLAKQRLASNSFSMCFGLDGSGRIRFGDNGSVHQPETPFHVRHKHPTYNITVTQIAVGKSVADLKFYAIWDSGTSFTYLNDPAYTQISESFNSAIKDKRITNSSDLPFEYCYTISPNQTLNLTLKGGKEYNVIDPLVVLFDSDGNKMFYCLGVVKSEDINIIGQNFMTGYRIIFDREKMVLGWTKSDYAPLAYYHNLSEKQKLDLQSFFRKLDADGDGAITLEEFEQMFHVHDRGDRINRIFQELDKDGDGSLDFEESVTLYYSLKAYGTIGCDGCKAAFIKGLYFTCVDCFHHNRTTTFDLCTSCYGSRNYVHHHSNFLDNYALLRSKAAYKNKSGSTNQVVETLEVIKSGIEIADVAMPSDSCSIM</sequence>
<keyword evidence="11" id="KW-0862">Zinc</keyword>
<keyword evidence="8" id="KW-0064">Aspartyl protease</keyword>
<dbReference type="GO" id="GO:0005509">
    <property type="term" value="F:calcium ion binding"/>
    <property type="evidence" value="ECO:0007669"/>
    <property type="project" value="InterPro"/>
</dbReference>
<dbReference type="InterPro" id="IPR043145">
    <property type="entry name" value="Znf_ZZ_sf"/>
</dbReference>
<dbReference type="InterPro" id="IPR011992">
    <property type="entry name" value="EF-hand-dom_pair"/>
</dbReference>
<evidence type="ECO:0000256" key="7">
    <source>
        <dbReference type="ARBA" id="ARBA00022729"/>
    </source>
</evidence>
<evidence type="ECO:0000256" key="13">
    <source>
        <dbReference type="ARBA" id="ARBA00023136"/>
    </source>
</evidence>
<keyword evidence="14" id="KW-0325">Glycoprotein</keyword>
<dbReference type="SUPFAM" id="SSF57850">
    <property type="entry name" value="RING/U-box"/>
    <property type="match status" value="1"/>
</dbReference>
<dbReference type="GO" id="GO:0008270">
    <property type="term" value="F:zinc ion binding"/>
    <property type="evidence" value="ECO:0007669"/>
    <property type="project" value="UniProtKB-KW"/>
</dbReference>
<keyword evidence="13" id="KW-0472">Membrane</keyword>
<evidence type="ECO:0000256" key="9">
    <source>
        <dbReference type="ARBA" id="ARBA00022771"/>
    </source>
</evidence>
<dbReference type="PROSITE" id="PS50222">
    <property type="entry name" value="EF_HAND_2"/>
    <property type="match status" value="2"/>
</dbReference>
<dbReference type="PANTHER" id="PTHR13683:SF826">
    <property type="entry name" value="ASPARTYL PROTEASE FAMILY PROTEIN 1"/>
    <property type="match status" value="1"/>
</dbReference>
<feature type="signal peptide" evidence="17">
    <location>
        <begin position="1"/>
        <end position="32"/>
    </location>
</feature>
<dbReference type="Pfam" id="PF14543">
    <property type="entry name" value="TAXi_N"/>
    <property type="match status" value="1"/>
</dbReference>
<feature type="domain" description="EF-hand" evidence="18">
    <location>
        <begin position="496"/>
        <end position="528"/>
    </location>
</feature>
<dbReference type="SUPFAM" id="SSF50630">
    <property type="entry name" value="Acid proteases"/>
    <property type="match status" value="1"/>
</dbReference>
<proteinExistence type="inferred from homology"/>
<keyword evidence="3" id="KW-1003">Cell membrane</keyword>
<comment type="similarity">
    <text evidence="2">Belongs to the peptidase A1 family.</text>
</comment>
<keyword evidence="9" id="KW-0863">Zinc-finger</keyword>
<keyword evidence="5" id="KW-0645">Protease</keyword>
<dbReference type="GO" id="GO:0004190">
    <property type="term" value="F:aspartic-type endopeptidase activity"/>
    <property type="evidence" value="ECO:0007669"/>
    <property type="project" value="UniProtKB-KW"/>
</dbReference>
<dbReference type="PROSITE" id="PS00018">
    <property type="entry name" value="EF_HAND_1"/>
    <property type="match status" value="1"/>
</dbReference>
<dbReference type="FunFam" id="2.40.70.10:FF:000014">
    <property type="entry name" value="Aspartyl protease family protein 1"/>
    <property type="match status" value="1"/>
</dbReference>
<feature type="active site" evidence="16">
    <location>
        <position position="128"/>
    </location>
</feature>
<evidence type="ECO:0000313" key="20">
    <source>
        <dbReference type="EMBL" id="KAK9931218.1"/>
    </source>
</evidence>
<accession>A0AAW1X4H6</accession>
<dbReference type="PROSITE" id="PS51767">
    <property type="entry name" value="PEPTIDASE_A1"/>
    <property type="match status" value="1"/>
</dbReference>
<evidence type="ECO:0000256" key="4">
    <source>
        <dbReference type="ARBA" id="ARBA00022622"/>
    </source>
</evidence>
<evidence type="ECO:0000256" key="1">
    <source>
        <dbReference type="ARBA" id="ARBA00004609"/>
    </source>
</evidence>
<dbReference type="InterPro" id="IPR032861">
    <property type="entry name" value="TAXi_N"/>
</dbReference>
<dbReference type="InterPro" id="IPR021109">
    <property type="entry name" value="Peptidase_aspartic_dom_sf"/>
</dbReference>
<dbReference type="EMBL" id="JBEDUW010000004">
    <property type="protein sequence ID" value="KAK9931218.1"/>
    <property type="molecule type" value="Genomic_DNA"/>
</dbReference>